<evidence type="ECO:0000256" key="1">
    <source>
        <dbReference type="ARBA" id="ARBA00007435"/>
    </source>
</evidence>
<dbReference type="CDD" id="cd10456">
    <property type="entry name" value="GIY-YIG_UPF0213"/>
    <property type="match status" value="1"/>
</dbReference>
<protein>
    <submittedName>
        <fullName evidence="3">GIY-YIG nuclease family protein</fullName>
    </submittedName>
</protein>
<dbReference type="SUPFAM" id="SSF82771">
    <property type="entry name" value="GIY-YIG endonuclease"/>
    <property type="match status" value="1"/>
</dbReference>
<sequence length="105" mass="12363">MAYLYILECADGSFYTGSTINLPRRLWEHQNGLGANYTKKRLPVKLVYAEHFDNVVDVFEREKQVQGWSRAKKMALMNSSWDRVHVLAECQNESHYKNFRMESSE</sequence>
<dbReference type="PANTHER" id="PTHR34477">
    <property type="entry name" value="UPF0213 PROTEIN YHBQ"/>
    <property type="match status" value="1"/>
</dbReference>
<organism evidence="3 4">
    <name type="scientific">Anabaenopsis arnoldii</name>
    <dbReference type="NCBI Taxonomy" id="2152938"/>
    <lineage>
        <taxon>Bacteria</taxon>
        <taxon>Bacillati</taxon>
        <taxon>Cyanobacteriota</taxon>
        <taxon>Cyanophyceae</taxon>
        <taxon>Nostocales</taxon>
        <taxon>Nodulariaceae</taxon>
        <taxon>Anabaenopsis</taxon>
    </lineage>
</organism>
<reference evidence="3 4" key="1">
    <citation type="submission" date="2023-01" db="EMBL/GenBank/DDBJ databases">
        <title>Genomes from the Australian National Cyanobacteria Reference Collection.</title>
        <authorList>
            <person name="Willis A."/>
            <person name="Lee E.M.F."/>
        </authorList>
    </citation>
    <scope>NUCLEOTIDE SEQUENCE [LARGE SCALE GENOMIC DNA]</scope>
    <source>
        <strain evidence="3 4">CS-1033</strain>
    </source>
</reference>
<dbReference type="PROSITE" id="PS50164">
    <property type="entry name" value="GIY_YIG"/>
    <property type="match status" value="1"/>
</dbReference>
<accession>A0ABT5AV66</accession>
<dbReference type="InterPro" id="IPR000305">
    <property type="entry name" value="GIY-YIG_endonuc"/>
</dbReference>
<dbReference type="Pfam" id="PF01541">
    <property type="entry name" value="GIY-YIG"/>
    <property type="match status" value="1"/>
</dbReference>
<name>A0ABT5AV66_9CYAN</name>
<comment type="similarity">
    <text evidence="1">Belongs to the UPF0213 family.</text>
</comment>
<dbReference type="PANTHER" id="PTHR34477:SF1">
    <property type="entry name" value="UPF0213 PROTEIN YHBQ"/>
    <property type="match status" value="1"/>
</dbReference>
<dbReference type="EMBL" id="JAQMUH010000162">
    <property type="protein sequence ID" value="MDB9540819.1"/>
    <property type="molecule type" value="Genomic_DNA"/>
</dbReference>
<comment type="caution">
    <text evidence="3">The sequence shown here is derived from an EMBL/GenBank/DDBJ whole genome shotgun (WGS) entry which is preliminary data.</text>
</comment>
<dbReference type="Proteomes" id="UP001212499">
    <property type="component" value="Unassembled WGS sequence"/>
</dbReference>
<keyword evidence="4" id="KW-1185">Reference proteome</keyword>
<dbReference type="InterPro" id="IPR050190">
    <property type="entry name" value="UPF0213_domain"/>
</dbReference>
<gene>
    <name evidence="3" type="ORF">PN457_14350</name>
</gene>
<evidence type="ECO:0000259" key="2">
    <source>
        <dbReference type="PROSITE" id="PS50164"/>
    </source>
</evidence>
<feature type="domain" description="GIY-YIG" evidence="2">
    <location>
        <begin position="1"/>
        <end position="75"/>
    </location>
</feature>
<dbReference type="Gene3D" id="3.40.1440.10">
    <property type="entry name" value="GIY-YIG endonuclease"/>
    <property type="match status" value="1"/>
</dbReference>
<evidence type="ECO:0000313" key="3">
    <source>
        <dbReference type="EMBL" id="MDB9540819.1"/>
    </source>
</evidence>
<proteinExistence type="inferred from homology"/>
<evidence type="ECO:0000313" key="4">
    <source>
        <dbReference type="Proteomes" id="UP001212499"/>
    </source>
</evidence>
<dbReference type="RefSeq" id="WP_271734076.1">
    <property type="nucleotide sequence ID" value="NZ_JANQDP010000170.1"/>
</dbReference>
<dbReference type="InterPro" id="IPR035901">
    <property type="entry name" value="GIY-YIG_endonuc_sf"/>
</dbReference>